<dbReference type="InterPro" id="IPR050770">
    <property type="entry name" value="Intradiol_RC_Dioxygenase"/>
</dbReference>
<dbReference type="OMA" id="DEINHPK"/>
<dbReference type="AlphaFoldDB" id="A0A1C7LTK2"/>
<name>A0A1C7LTK2_GRIFR</name>
<evidence type="ECO:0000256" key="2">
    <source>
        <dbReference type="ARBA" id="ARBA00007825"/>
    </source>
</evidence>
<keyword evidence="6" id="KW-0408">Iron</keyword>
<dbReference type="OrthoDB" id="5238185at2759"/>
<dbReference type="EMBL" id="LUGG01000022">
    <property type="protein sequence ID" value="OBZ68135.1"/>
    <property type="molecule type" value="Genomic_DNA"/>
</dbReference>
<dbReference type="PANTHER" id="PTHR33711:SF7">
    <property type="entry name" value="INTRADIOL RING-CLEAVAGE DIOXYGENASES DOMAIN-CONTAINING PROTEIN-RELATED"/>
    <property type="match status" value="1"/>
</dbReference>
<dbReference type="PANTHER" id="PTHR33711">
    <property type="entry name" value="DIOXYGENASE, PUTATIVE (AFU_ORTHOLOGUE AFUA_2G02910)-RELATED"/>
    <property type="match status" value="1"/>
</dbReference>
<dbReference type="GO" id="GO:0008199">
    <property type="term" value="F:ferric iron binding"/>
    <property type="evidence" value="ECO:0007669"/>
    <property type="project" value="InterPro"/>
</dbReference>
<dbReference type="STRING" id="5627.A0A1C7LTK2"/>
<evidence type="ECO:0000256" key="3">
    <source>
        <dbReference type="ARBA" id="ARBA00022723"/>
    </source>
</evidence>
<evidence type="ECO:0000256" key="5">
    <source>
        <dbReference type="ARBA" id="ARBA00023002"/>
    </source>
</evidence>
<dbReference type="InterPro" id="IPR007535">
    <property type="entry name" value="Catechol_dOase_N"/>
</dbReference>
<evidence type="ECO:0000313" key="8">
    <source>
        <dbReference type="EMBL" id="OBZ68135.1"/>
    </source>
</evidence>
<comment type="similarity">
    <text evidence="2">Belongs to the intradiol ring-cleavage dioxygenase family.</text>
</comment>
<evidence type="ECO:0000313" key="9">
    <source>
        <dbReference type="Proteomes" id="UP000092993"/>
    </source>
</evidence>
<evidence type="ECO:0000256" key="1">
    <source>
        <dbReference type="ARBA" id="ARBA00001965"/>
    </source>
</evidence>
<dbReference type="InterPro" id="IPR000627">
    <property type="entry name" value="Intradiol_dOase_C"/>
</dbReference>
<protein>
    <submittedName>
        <fullName evidence="8">Hydroxyquinol 1,2-dioxygenase</fullName>
    </submittedName>
</protein>
<keyword evidence="4 8" id="KW-0223">Dioxygenase</keyword>
<keyword evidence="9" id="KW-1185">Reference proteome</keyword>
<dbReference type="Gene3D" id="2.60.130.10">
    <property type="entry name" value="Aromatic compound dioxygenase"/>
    <property type="match status" value="1"/>
</dbReference>
<dbReference type="InterPro" id="IPR015889">
    <property type="entry name" value="Intradiol_dOase_core"/>
</dbReference>
<dbReference type="Pfam" id="PF00775">
    <property type="entry name" value="Dioxygenase_C"/>
    <property type="match status" value="1"/>
</dbReference>
<proteinExistence type="inferred from homology"/>
<sequence>MLQQAVGDIGIVGSLRPFTRQVHIPRDCHDHRRADSLTSLNTSYSNPLLVGTAIRAQLEHEVPQDLPLEKDFREDSAYTITDHVHQLHASLSKDPRTLQLITSLISHLHAFARETQFTHSEWTKVVAFLTRAGKESTDFKNEFVLLSDCIGLSALVDEINHPKPLGCTESCEPGPFYTEDAPEIPSGSSLAKAGTTGEAMFFSGTVKNLKGEGIKGARIDVWQADGDGIYDVQYPGRTEPNDRGRIVASPDGSFNYRGILPTAYPIPSDGPTGDFLHLLEGRHPHRASHIHFTLKAPGYDDLTTALYPSHSPFLGTDPVFATKKSLICELVEERNPDHWSEMGFKEGEVQGGRVWVWKYNFVLATITEVEQLQRARATKAL</sequence>
<organism evidence="8 9">
    <name type="scientific">Grifola frondosa</name>
    <name type="common">Maitake</name>
    <name type="synonym">Polyporus frondosus</name>
    <dbReference type="NCBI Taxonomy" id="5627"/>
    <lineage>
        <taxon>Eukaryota</taxon>
        <taxon>Fungi</taxon>
        <taxon>Dikarya</taxon>
        <taxon>Basidiomycota</taxon>
        <taxon>Agaricomycotina</taxon>
        <taxon>Agaricomycetes</taxon>
        <taxon>Polyporales</taxon>
        <taxon>Grifolaceae</taxon>
        <taxon>Grifola</taxon>
    </lineage>
</organism>
<comment type="cofactor">
    <cofactor evidence="1">
        <name>Fe(3+)</name>
        <dbReference type="ChEBI" id="CHEBI:29034"/>
    </cofactor>
</comment>
<accession>A0A1C7LTK2</accession>
<keyword evidence="5" id="KW-0560">Oxidoreductase</keyword>
<reference evidence="8 9" key="1">
    <citation type="submission" date="2016-03" db="EMBL/GenBank/DDBJ databases">
        <title>Whole genome sequencing of Grifola frondosa 9006-11.</title>
        <authorList>
            <person name="Min B."/>
            <person name="Park H."/>
            <person name="Kim J.-G."/>
            <person name="Cho H."/>
            <person name="Oh Y.-L."/>
            <person name="Kong W.-S."/>
            <person name="Choi I.-G."/>
        </authorList>
    </citation>
    <scope>NUCLEOTIDE SEQUENCE [LARGE SCALE GENOMIC DNA]</scope>
    <source>
        <strain evidence="8 9">9006-11</strain>
    </source>
</reference>
<dbReference type="Proteomes" id="UP000092993">
    <property type="component" value="Unassembled WGS sequence"/>
</dbReference>
<gene>
    <name evidence="8" type="primary">npcC</name>
    <name evidence="8" type="ORF">A0H81_11903</name>
</gene>
<dbReference type="Pfam" id="PF04444">
    <property type="entry name" value="Dioxygenase_N"/>
    <property type="match status" value="1"/>
</dbReference>
<dbReference type="PROSITE" id="PS00083">
    <property type="entry name" value="INTRADIOL_DIOXYGENAS"/>
    <property type="match status" value="1"/>
</dbReference>
<keyword evidence="3" id="KW-0479">Metal-binding</keyword>
<dbReference type="GO" id="GO:0009712">
    <property type="term" value="P:catechol-containing compound metabolic process"/>
    <property type="evidence" value="ECO:0007669"/>
    <property type="project" value="InterPro"/>
</dbReference>
<dbReference type="GO" id="GO:0018576">
    <property type="term" value="F:catechol 1,2-dioxygenase activity"/>
    <property type="evidence" value="ECO:0007669"/>
    <property type="project" value="InterPro"/>
</dbReference>
<evidence type="ECO:0000256" key="6">
    <source>
        <dbReference type="ARBA" id="ARBA00023004"/>
    </source>
</evidence>
<feature type="domain" description="Intradiol ring-cleavage dioxygenases" evidence="7">
    <location>
        <begin position="202"/>
        <end position="230"/>
    </location>
</feature>
<evidence type="ECO:0000256" key="4">
    <source>
        <dbReference type="ARBA" id="ARBA00022964"/>
    </source>
</evidence>
<dbReference type="SUPFAM" id="SSF49482">
    <property type="entry name" value="Aromatic compound dioxygenase"/>
    <property type="match status" value="1"/>
</dbReference>
<evidence type="ECO:0000259" key="7">
    <source>
        <dbReference type="PROSITE" id="PS00083"/>
    </source>
</evidence>
<comment type="caution">
    <text evidence="8">The sequence shown here is derived from an EMBL/GenBank/DDBJ whole genome shotgun (WGS) entry which is preliminary data.</text>
</comment>